<accession>A0A8J3N3S8</accession>
<name>A0A8J3N3S8_9CHLR</name>
<gene>
    <name evidence="2" type="ORF">KSF_035000</name>
</gene>
<proteinExistence type="predicted"/>
<dbReference type="AlphaFoldDB" id="A0A8J3N3S8"/>
<dbReference type="InterPro" id="IPR014710">
    <property type="entry name" value="RmlC-like_jellyroll"/>
</dbReference>
<keyword evidence="3" id="KW-1185">Reference proteome</keyword>
<organism evidence="2 3">
    <name type="scientific">Reticulibacter mediterranei</name>
    <dbReference type="NCBI Taxonomy" id="2778369"/>
    <lineage>
        <taxon>Bacteria</taxon>
        <taxon>Bacillati</taxon>
        <taxon>Chloroflexota</taxon>
        <taxon>Ktedonobacteria</taxon>
        <taxon>Ktedonobacterales</taxon>
        <taxon>Reticulibacteraceae</taxon>
        <taxon>Reticulibacter</taxon>
    </lineage>
</organism>
<dbReference type="EMBL" id="BNJK01000001">
    <property type="protein sequence ID" value="GHO93452.1"/>
    <property type="molecule type" value="Genomic_DNA"/>
</dbReference>
<sequence>MQVIRWQKETPPQEQELRERMQQDGLSPYAWSNGPGESYAVHNHSYQKVLYCVRGSIRFVLPDQTDDTDTPRAIDLAPGDCMILPAGVRHSAYVGGRGVTCLEAPRY</sequence>
<dbReference type="SUPFAM" id="SSF51182">
    <property type="entry name" value="RmlC-like cupins"/>
    <property type="match status" value="1"/>
</dbReference>
<reference evidence="2" key="1">
    <citation type="submission" date="2020-10" db="EMBL/GenBank/DDBJ databases">
        <title>Taxonomic study of unclassified bacteria belonging to the class Ktedonobacteria.</title>
        <authorList>
            <person name="Yabe S."/>
            <person name="Wang C.M."/>
            <person name="Zheng Y."/>
            <person name="Sakai Y."/>
            <person name="Cavaletti L."/>
            <person name="Monciardini P."/>
            <person name="Donadio S."/>
        </authorList>
    </citation>
    <scope>NUCLEOTIDE SEQUENCE</scope>
    <source>
        <strain evidence="2">ID150040</strain>
    </source>
</reference>
<feature type="domain" description="Cupin type-2" evidence="1">
    <location>
        <begin position="35"/>
        <end position="92"/>
    </location>
</feature>
<dbReference type="Pfam" id="PF07883">
    <property type="entry name" value="Cupin_2"/>
    <property type="match status" value="1"/>
</dbReference>
<comment type="caution">
    <text evidence="2">The sequence shown here is derived from an EMBL/GenBank/DDBJ whole genome shotgun (WGS) entry which is preliminary data.</text>
</comment>
<dbReference type="RefSeq" id="WP_220204234.1">
    <property type="nucleotide sequence ID" value="NZ_BNJK01000001.1"/>
</dbReference>
<evidence type="ECO:0000259" key="1">
    <source>
        <dbReference type="Pfam" id="PF07883"/>
    </source>
</evidence>
<protein>
    <recommendedName>
        <fullName evidence="1">Cupin type-2 domain-containing protein</fullName>
    </recommendedName>
</protein>
<dbReference type="InterPro" id="IPR011051">
    <property type="entry name" value="RmlC_Cupin_sf"/>
</dbReference>
<dbReference type="Gene3D" id="2.60.120.10">
    <property type="entry name" value="Jelly Rolls"/>
    <property type="match status" value="1"/>
</dbReference>
<evidence type="ECO:0000313" key="3">
    <source>
        <dbReference type="Proteomes" id="UP000597444"/>
    </source>
</evidence>
<evidence type="ECO:0000313" key="2">
    <source>
        <dbReference type="EMBL" id="GHO93452.1"/>
    </source>
</evidence>
<dbReference type="Proteomes" id="UP000597444">
    <property type="component" value="Unassembled WGS sequence"/>
</dbReference>
<dbReference type="InterPro" id="IPR013096">
    <property type="entry name" value="Cupin_2"/>
</dbReference>